<dbReference type="AlphaFoldDB" id="A0A0D2A284"/>
<comment type="similarity">
    <text evidence="3">Belongs to the methyltransferase superfamily. LCMT family.</text>
</comment>
<accession>A0A0D2A284</accession>
<dbReference type="Pfam" id="PF13418">
    <property type="entry name" value="Beta-prop_TYW4"/>
    <property type="match status" value="1"/>
</dbReference>
<dbReference type="UniPathway" id="UPA00375"/>
<dbReference type="EMBL" id="KN847563">
    <property type="protein sequence ID" value="KIW00435.1"/>
    <property type="molecule type" value="Genomic_DNA"/>
</dbReference>
<protein>
    <recommendedName>
        <fullName evidence="6">tRNA wybutosine-synthesizing protein 4</fullName>
        <ecNumber evidence="5">2.1.1.290</ecNumber>
        <ecNumber evidence="4">2.3.1.231</ecNumber>
    </recommendedName>
    <alternativeName>
        <fullName evidence="13">Leucine carboxyl methyltransferase 2</fullName>
    </alternativeName>
    <alternativeName>
        <fullName evidence="14">tRNA(Phe) (7-(3-amino-3-(methoxycarbonyl)propyl)wyosine(37)-N)-methoxycarbonyltransferase</fullName>
    </alternativeName>
    <alternativeName>
        <fullName evidence="12">tRNA(Phe) (7-(3-amino-3-carboxypropyl)wyosine(37)-O)-methyltransferase</fullName>
    </alternativeName>
</protein>
<keyword evidence="8" id="KW-0808">Transferase</keyword>
<comment type="catalytic activity">
    <reaction evidence="1">
        <text>7-[(3S)-3-amino-3-carboxypropyl]wyosine(37) in tRNA(Phe) + S-adenosyl-L-methionine = 7-[(3S)-(3-amino-3-methoxycarbonyl)propyl]wyosine(37) in tRNA(Phe) + S-adenosyl-L-homocysteine</text>
        <dbReference type="Rhea" id="RHEA:36903"/>
        <dbReference type="Rhea" id="RHEA-COMP:10379"/>
        <dbReference type="Rhea" id="RHEA-COMP:11844"/>
        <dbReference type="ChEBI" id="CHEBI:57856"/>
        <dbReference type="ChEBI" id="CHEBI:59789"/>
        <dbReference type="ChEBI" id="CHEBI:73543"/>
        <dbReference type="ChEBI" id="CHEBI:74275"/>
        <dbReference type="EC" id="2.1.1.290"/>
    </reaction>
</comment>
<dbReference type="GO" id="GO:0008175">
    <property type="term" value="F:tRNA methyltransferase activity"/>
    <property type="evidence" value="ECO:0007669"/>
    <property type="project" value="TreeGrafter"/>
</dbReference>
<keyword evidence="10" id="KW-0819">tRNA processing</keyword>
<dbReference type="Gene3D" id="2.60.120.650">
    <property type="entry name" value="Cupin"/>
    <property type="match status" value="1"/>
</dbReference>
<dbReference type="Gene3D" id="3.40.50.150">
    <property type="entry name" value="Vaccinia Virus protein VP39"/>
    <property type="match status" value="1"/>
</dbReference>
<gene>
    <name evidence="18" type="ORF">PV09_07964</name>
</gene>
<dbReference type="Gene3D" id="2.120.10.80">
    <property type="entry name" value="Kelch-type beta propeller"/>
    <property type="match status" value="1"/>
</dbReference>
<evidence type="ECO:0000256" key="7">
    <source>
        <dbReference type="ARBA" id="ARBA00022603"/>
    </source>
</evidence>
<evidence type="ECO:0000256" key="10">
    <source>
        <dbReference type="ARBA" id="ARBA00022694"/>
    </source>
</evidence>
<dbReference type="InterPro" id="IPR011043">
    <property type="entry name" value="Gal_Oxase/kelch_b-propeller"/>
</dbReference>
<dbReference type="STRING" id="253628.A0A0D2A284"/>
<keyword evidence="7" id="KW-0489">Methyltransferase</keyword>
<evidence type="ECO:0000256" key="15">
    <source>
        <dbReference type="ARBA" id="ARBA00049250"/>
    </source>
</evidence>
<keyword evidence="19" id="KW-1185">Reference proteome</keyword>
<dbReference type="GO" id="GO:0030488">
    <property type="term" value="P:tRNA methylation"/>
    <property type="evidence" value="ECO:0007669"/>
    <property type="project" value="TreeGrafter"/>
</dbReference>
<dbReference type="SUPFAM" id="SSF50965">
    <property type="entry name" value="Galactose oxidase, central domain"/>
    <property type="match status" value="1"/>
</dbReference>
<name>A0A0D2A284_9PEZI</name>
<evidence type="ECO:0000256" key="4">
    <source>
        <dbReference type="ARBA" id="ARBA00012155"/>
    </source>
</evidence>
<dbReference type="InterPro" id="IPR007213">
    <property type="entry name" value="Ppm1/Ppm2/Tcmp"/>
</dbReference>
<dbReference type="VEuPathDB" id="FungiDB:PV09_07964"/>
<sequence>MTKSEASLKGAPKAKAKQDEAIIGTNDYSIVSKRSVEKLYYKDEPEFYRAFVHKFKRRTPLINRGYWLRMRAIETVVKDFLDEKTDKSKAIVNLGCGYEPLAFRMLWKYPSQCHNVRFVDIDFPELIAKKIQIIEQEPVLNQRLGHQPTEDMSFPAIMFSSPQYYAVGCDLGDQKKLQNVFLNGLKLGHDAVLFIGEVSIVYMPHQESTKVIEICGNIADARFCLLENHIPAGADHPFARTMIDHFDKRTPLRGLSVYCNIKAQRERFLNAGWHEVQATDLWSLWQNDDFVNETERLSLQKFEPFDEYEGFALFAGHHLLLLATTADASFAASCWVQKITNMTISKCESSVNPMLINVKMTELPQNHGRANGIVISPNASTLIHCGGSTSNPRQGPYDIYVCSGSSSISLVRPPIDQSYSTCSSMSNGAFLLTGGRTSPIRPSEKCYLYQDGMWISVPALEPARYRHCAAAVTIADQPGVLVVGGRTVSGMVLDTWSLFLDNKWHTLHVSGCRPPGLFGATLATIGSDDGVLVGGLNENGKFATGQALGFWYWKLQATIAGLFEASVSFLEAKNEGDRLLTNLQRFGATSTQTSAGTLIIGGIGPLGPLQRNEELILLKPDWSVQSYQLNISPTHPLPMFIGHSVAKITDDEFIIVGGGVVCYSYGVYWNKELLKISFNSGDSEDHQWTLISGSSKDDLRITAPSNPPSGCQSDINKQRRHSQSSESTIPGIRGAQIDRLADKSTINKFLHRQRSLPIVLENLDLGLCTELWTAEYLKEKVGPEKPTIIHHSNSPHLSFREKNFRYVTVPFAEFMDEAKAGSHVYMRALSVSNPSRLPARLSVDYPELAKDFTLPGELGFVEEYQHSSVLRISGNVNMWLHYDVMSNVLCQIRGSKRILLFPPKDISLLEFPPGETTSNLDVFAVDGTRFANCSPMEATLSAGEVLFIPACWPHATTPSMQCEDGNFSVAVNIFFKSLDGNLYAAGRDVYGNRDLAMYENGRRDINKIIKLFGSEHSTDSETDKLLEFSEHLRNNQRASGQQVGVREINRILHSASSFPKEIANFYLSRLADELQMLCAGK</sequence>
<keyword evidence="9" id="KW-0949">S-adenosyl-L-methionine</keyword>
<evidence type="ECO:0000256" key="6">
    <source>
        <dbReference type="ARBA" id="ARBA00018045"/>
    </source>
</evidence>
<evidence type="ECO:0000256" key="8">
    <source>
        <dbReference type="ARBA" id="ARBA00022679"/>
    </source>
</evidence>
<evidence type="ECO:0000256" key="1">
    <source>
        <dbReference type="ARBA" id="ARBA00001806"/>
    </source>
</evidence>
<dbReference type="PROSITE" id="PS51184">
    <property type="entry name" value="JMJC"/>
    <property type="match status" value="1"/>
</dbReference>
<comment type="pathway">
    <text evidence="2">tRNA modification; wybutosine-tRNA(Phe) biosynthesis.</text>
</comment>
<dbReference type="OrthoDB" id="47172at2759"/>
<reference evidence="18 19" key="1">
    <citation type="submission" date="2015-01" db="EMBL/GenBank/DDBJ databases">
        <title>The Genome Sequence of Ochroconis gallopava CBS43764.</title>
        <authorList>
            <consortium name="The Broad Institute Genomics Platform"/>
            <person name="Cuomo C."/>
            <person name="de Hoog S."/>
            <person name="Gorbushina A."/>
            <person name="Stielow B."/>
            <person name="Teixiera M."/>
            <person name="Abouelleil A."/>
            <person name="Chapman S.B."/>
            <person name="Priest M."/>
            <person name="Young S.K."/>
            <person name="Wortman J."/>
            <person name="Nusbaum C."/>
            <person name="Birren B."/>
        </authorList>
    </citation>
    <scope>NUCLEOTIDE SEQUENCE [LARGE SCALE GENOMIC DNA]</scope>
    <source>
        <strain evidence="18 19">CBS 43764</strain>
    </source>
</reference>
<dbReference type="Pfam" id="PF04072">
    <property type="entry name" value="LCM"/>
    <property type="match status" value="1"/>
</dbReference>
<dbReference type="RefSeq" id="XP_016210304.1">
    <property type="nucleotide sequence ID" value="XM_016361800.1"/>
</dbReference>
<dbReference type="EC" id="2.3.1.231" evidence="4"/>
<dbReference type="FunCoup" id="A0A0D2A284">
    <property type="interactions" value="97"/>
</dbReference>
<evidence type="ECO:0000256" key="3">
    <source>
        <dbReference type="ARBA" id="ARBA00010703"/>
    </source>
</evidence>
<dbReference type="InterPro" id="IPR041667">
    <property type="entry name" value="Cupin_8"/>
</dbReference>
<dbReference type="GeneID" id="27315937"/>
<dbReference type="PANTHER" id="PTHR46529:SF1">
    <property type="entry name" value="TRNA WYBUTOSINE-SYNTHESIZING PROTEIN 4"/>
    <property type="match status" value="1"/>
</dbReference>
<evidence type="ECO:0000313" key="19">
    <source>
        <dbReference type="Proteomes" id="UP000053259"/>
    </source>
</evidence>
<dbReference type="PANTHER" id="PTHR46529">
    <property type="entry name" value="TRNA WYBUTOSINE-SYNTHESIZING PROTEIN 4"/>
    <property type="match status" value="1"/>
</dbReference>
<comment type="catalytic activity">
    <reaction evidence="15">
        <text>7-[(3S)-(3-amino-3-methoxycarbonyl)propyl]wyosine(37) in tRNA(Phe) + S-adenosyl-L-methionine + CO2 = wybutosine(37) in tRNA(Phe) + S-adenosyl-L-homocysteine + 2 H(+)</text>
        <dbReference type="Rhea" id="RHEA:37119"/>
        <dbReference type="Rhea" id="RHEA-COMP:11844"/>
        <dbReference type="Rhea" id="RHEA-COMP:11847"/>
        <dbReference type="ChEBI" id="CHEBI:15378"/>
        <dbReference type="ChEBI" id="CHEBI:16526"/>
        <dbReference type="ChEBI" id="CHEBI:57856"/>
        <dbReference type="ChEBI" id="CHEBI:59789"/>
        <dbReference type="ChEBI" id="CHEBI:73544"/>
        <dbReference type="ChEBI" id="CHEBI:74275"/>
        <dbReference type="EC" id="2.3.1.231"/>
    </reaction>
</comment>
<dbReference type="Pfam" id="PF13621">
    <property type="entry name" value="Cupin_8"/>
    <property type="match status" value="1"/>
</dbReference>
<dbReference type="InParanoid" id="A0A0D2A284"/>
<evidence type="ECO:0000259" key="17">
    <source>
        <dbReference type="PROSITE" id="PS51184"/>
    </source>
</evidence>
<dbReference type="InterPro" id="IPR029063">
    <property type="entry name" value="SAM-dependent_MTases_sf"/>
</dbReference>
<dbReference type="HOGENOM" id="CLU_002761_1_0_1"/>
<dbReference type="SUPFAM" id="SSF51197">
    <property type="entry name" value="Clavaminate synthase-like"/>
    <property type="match status" value="1"/>
</dbReference>
<organism evidence="18 19">
    <name type="scientific">Verruconis gallopava</name>
    <dbReference type="NCBI Taxonomy" id="253628"/>
    <lineage>
        <taxon>Eukaryota</taxon>
        <taxon>Fungi</taxon>
        <taxon>Dikarya</taxon>
        <taxon>Ascomycota</taxon>
        <taxon>Pezizomycotina</taxon>
        <taxon>Dothideomycetes</taxon>
        <taxon>Pleosporomycetidae</taxon>
        <taxon>Venturiales</taxon>
        <taxon>Sympoventuriaceae</taxon>
        <taxon>Verruconis</taxon>
    </lineage>
</organism>
<feature type="domain" description="JmjC" evidence="17">
    <location>
        <begin position="843"/>
        <end position="992"/>
    </location>
</feature>
<dbReference type="GO" id="GO:0031591">
    <property type="term" value="P:wybutosine biosynthetic process"/>
    <property type="evidence" value="ECO:0007669"/>
    <property type="project" value="TreeGrafter"/>
</dbReference>
<dbReference type="EC" id="2.1.1.290" evidence="5"/>
<evidence type="ECO:0000256" key="14">
    <source>
        <dbReference type="ARBA" id="ARBA00030847"/>
    </source>
</evidence>
<evidence type="ECO:0000256" key="16">
    <source>
        <dbReference type="SAM" id="MobiDB-lite"/>
    </source>
</evidence>
<evidence type="ECO:0000256" key="12">
    <source>
        <dbReference type="ARBA" id="ARBA00029750"/>
    </source>
</evidence>
<feature type="region of interest" description="Disordered" evidence="16">
    <location>
        <begin position="702"/>
        <end position="728"/>
    </location>
</feature>
<dbReference type="InterPro" id="IPR003347">
    <property type="entry name" value="JmjC_dom"/>
</dbReference>
<dbReference type="SUPFAM" id="SSF53335">
    <property type="entry name" value="S-adenosyl-L-methionine-dependent methyltransferases"/>
    <property type="match status" value="1"/>
</dbReference>
<evidence type="ECO:0000313" key="18">
    <source>
        <dbReference type="EMBL" id="KIW00435.1"/>
    </source>
</evidence>
<proteinExistence type="inferred from homology"/>
<evidence type="ECO:0000256" key="11">
    <source>
        <dbReference type="ARBA" id="ARBA00025588"/>
    </source>
</evidence>
<evidence type="ECO:0000256" key="2">
    <source>
        <dbReference type="ARBA" id="ARBA00004797"/>
    </source>
</evidence>
<evidence type="ECO:0000256" key="5">
    <source>
        <dbReference type="ARBA" id="ARBA00012779"/>
    </source>
</evidence>
<dbReference type="InterPro" id="IPR015915">
    <property type="entry name" value="Kelch-typ_b-propeller"/>
</dbReference>
<evidence type="ECO:0000256" key="13">
    <source>
        <dbReference type="ARBA" id="ARBA00030231"/>
    </source>
</evidence>
<evidence type="ECO:0000256" key="9">
    <source>
        <dbReference type="ARBA" id="ARBA00022691"/>
    </source>
</evidence>
<dbReference type="Proteomes" id="UP000053259">
    <property type="component" value="Unassembled WGS sequence"/>
</dbReference>
<dbReference type="SMART" id="SM00558">
    <property type="entry name" value="JmjC"/>
    <property type="match status" value="1"/>
</dbReference>
<comment type="function">
    <text evidence="11">Probable S-adenosyl-L-methionine-dependent methyltransferase that acts as a component of the wybutosine biosynthesis pathway. Wybutosine is a hyper modified guanosine with a tricyclic base found at the 3'-position adjacent to the anticodon of eukaryotic phenylalanine tRNA. May methylate the carboxyl group of leucine residues to form alpha-leucine ester residues.</text>
</comment>